<evidence type="ECO:0000313" key="1">
    <source>
        <dbReference type="EMBL" id="QGH35153.1"/>
    </source>
</evidence>
<evidence type="ECO:0000313" key="2">
    <source>
        <dbReference type="Proteomes" id="UP000339690"/>
    </source>
</evidence>
<protein>
    <submittedName>
        <fullName evidence="1">Uncharacterized protein</fullName>
    </submittedName>
</protein>
<gene>
    <name evidence="1" type="ORF">GI584_14350</name>
</gene>
<dbReference type="EMBL" id="CP045915">
    <property type="protein sequence ID" value="QGH35153.1"/>
    <property type="molecule type" value="Genomic_DNA"/>
</dbReference>
<sequence>MDFAEEILIELFKEKKLKIIIRVPCIGEQYRHFITFNSLKEYYKANSQNTLCDQCDSIIEWDKAVVGFKRGIYSNV</sequence>
<dbReference type="AlphaFoldDB" id="A0A5Q2TMD8"/>
<organism evidence="1 2">
    <name type="scientific">Gracilibacillus salitolerans</name>
    <dbReference type="NCBI Taxonomy" id="2663022"/>
    <lineage>
        <taxon>Bacteria</taxon>
        <taxon>Bacillati</taxon>
        <taxon>Bacillota</taxon>
        <taxon>Bacilli</taxon>
        <taxon>Bacillales</taxon>
        <taxon>Bacillaceae</taxon>
        <taxon>Gracilibacillus</taxon>
    </lineage>
</organism>
<accession>A0A5Q2TMD8</accession>
<dbReference type="Proteomes" id="UP000339690">
    <property type="component" value="Chromosome"/>
</dbReference>
<reference evidence="1 2" key="1">
    <citation type="submission" date="2019-11" db="EMBL/GenBank/DDBJ databases">
        <title>Gracilibacillus salitolerans sp. nov., a moderate halophile isolated from a saline soil in northwest China.</title>
        <authorList>
            <person name="Gan L."/>
        </authorList>
    </citation>
    <scope>NUCLEOTIDE SEQUENCE [LARGE SCALE GENOMIC DNA]</scope>
    <source>
        <strain evidence="1 2">SCU50</strain>
    </source>
</reference>
<keyword evidence="2" id="KW-1185">Reference proteome</keyword>
<dbReference type="KEGG" id="grc:GI584_14350"/>
<name>A0A5Q2TMD8_9BACI</name>
<proteinExistence type="predicted"/>